<evidence type="ECO:0000256" key="2">
    <source>
        <dbReference type="ARBA" id="ARBA00012438"/>
    </source>
</evidence>
<dbReference type="PROSITE" id="PS50109">
    <property type="entry name" value="HIS_KIN"/>
    <property type="match status" value="1"/>
</dbReference>
<feature type="domain" description="Histidine kinase" evidence="9">
    <location>
        <begin position="271"/>
        <end position="484"/>
    </location>
</feature>
<keyword evidence="3" id="KW-0597">Phosphoprotein</keyword>
<dbReference type="AlphaFoldDB" id="I6YTE7"/>
<protein>
    <recommendedName>
        <fullName evidence="2">histidine kinase</fullName>
        <ecNumber evidence="2">2.7.13.3</ecNumber>
    </recommendedName>
</protein>
<dbReference type="GO" id="GO:0000155">
    <property type="term" value="F:phosphorelay sensor kinase activity"/>
    <property type="evidence" value="ECO:0007669"/>
    <property type="project" value="TreeGrafter"/>
</dbReference>
<dbReference type="GO" id="GO:0005886">
    <property type="term" value="C:plasma membrane"/>
    <property type="evidence" value="ECO:0007669"/>
    <property type="project" value="TreeGrafter"/>
</dbReference>
<keyword evidence="4" id="KW-0808">Transferase</keyword>
<evidence type="ECO:0000256" key="7">
    <source>
        <dbReference type="SAM" id="Coils"/>
    </source>
</evidence>
<keyword evidence="7" id="KW-0175">Coiled coil</keyword>
<keyword evidence="8" id="KW-1133">Transmembrane helix</keyword>
<dbReference type="EC" id="2.7.13.3" evidence="2"/>
<keyword evidence="5 10" id="KW-0418">Kinase</keyword>
<dbReference type="InterPro" id="IPR005467">
    <property type="entry name" value="His_kinase_dom"/>
</dbReference>
<sequence>SLEGNPTTESGVLAYRCIIAFEMNDLKAFKKYYAKYDSIRQNFPEPFNEINYENVMVYHHMVEGHTDQALAWCDSLDSDIEAAELRAKVYEHARLWEKAFYEIERKDSLNRRVENEVLADNLASLSQTIDSLEEKERKAKIIRQQLIIVGVLATFIISLLIGILLYRRRNHRLLKQQYAMVKEAQEQTANVLSIRKAFVKSMWERLKSPVQLLMNYANVFNNPDFRLKLEERPKAYHDIVDSAKQIGSLIEPVIESMAHDNTAISEQQKNVCQDALRSPLSSLIGMAEIIAEDKDHHIPEDEYLKMREVVSNNAYMVAISTQELLYFSITADGQKVEKKDYVGLNETVQSILNSYDWRNRELEFMFSSDVDDDVHIHTYSERLQRLLICLLRNSDQFAAYGKVEVSCHAADDGTYSISVSNEGDKIPDGCDEEQIFMPFIRVTPSSHGLSIRLALARQLALSMDYKLHIDMTYEKGVRIVLSLF</sequence>
<evidence type="ECO:0000256" key="6">
    <source>
        <dbReference type="ARBA" id="ARBA00023012"/>
    </source>
</evidence>
<comment type="catalytic activity">
    <reaction evidence="1">
        <text>ATP + protein L-histidine = ADP + protein N-phospho-L-histidine.</text>
        <dbReference type="EC" id="2.7.13.3"/>
    </reaction>
</comment>
<keyword evidence="8" id="KW-0812">Transmembrane</keyword>
<dbReference type="InterPro" id="IPR036890">
    <property type="entry name" value="HATPase_C_sf"/>
</dbReference>
<feature type="transmembrane region" description="Helical" evidence="8">
    <location>
        <begin position="146"/>
        <end position="166"/>
    </location>
</feature>
<proteinExistence type="predicted"/>
<dbReference type="PANTHER" id="PTHR45453">
    <property type="entry name" value="PHOSPHATE REGULON SENSOR PROTEIN PHOR"/>
    <property type="match status" value="1"/>
</dbReference>
<accession>I6YTE7</accession>
<organism evidence="10">
    <name type="scientific">uncultured bacterium r_06</name>
    <dbReference type="NCBI Taxonomy" id="1132280"/>
    <lineage>
        <taxon>Bacteria</taxon>
        <taxon>environmental samples</taxon>
    </lineage>
</organism>
<dbReference type="InterPro" id="IPR003594">
    <property type="entry name" value="HATPase_dom"/>
</dbReference>
<keyword evidence="8" id="KW-0472">Membrane</keyword>
<dbReference type="Gene3D" id="3.30.565.10">
    <property type="entry name" value="Histidine kinase-like ATPase, C-terminal domain"/>
    <property type="match status" value="1"/>
</dbReference>
<evidence type="ECO:0000313" key="10">
    <source>
        <dbReference type="EMBL" id="AFN57699.1"/>
    </source>
</evidence>
<evidence type="ECO:0000256" key="5">
    <source>
        <dbReference type="ARBA" id="ARBA00022777"/>
    </source>
</evidence>
<evidence type="ECO:0000256" key="1">
    <source>
        <dbReference type="ARBA" id="ARBA00000085"/>
    </source>
</evidence>
<dbReference type="EMBL" id="JQ303341">
    <property type="protein sequence ID" value="AFN57699.1"/>
    <property type="molecule type" value="Genomic_DNA"/>
</dbReference>
<dbReference type="GO" id="GO:0004721">
    <property type="term" value="F:phosphoprotein phosphatase activity"/>
    <property type="evidence" value="ECO:0007669"/>
    <property type="project" value="TreeGrafter"/>
</dbReference>
<feature type="coiled-coil region" evidence="7">
    <location>
        <begin position="115"/>
        <end position="145"/>
    </location>
</feature>
<evidence type="ECO:0000259" key="9">
    <source>
        <dbReference type="PROSITE" id="PS50109"/>
    </source>
</evidence>
<dbReference type="InterPro" id="IPR050351">
    <property type="entry name" value="BphY/WalK/GraS-like"/>
</dbReference>
<dbReference type="SUPFAM" id="SSF55874">
    <property type="entry name" value="ATPase domain of HSP90 chaperone/DNA topoisomerase II/histidine kinase"/>
    <property type="match status" value="1"/>
</dbReference>
<evidence type="ECO:0000256" key="4">
    <source>
        <dbReference type="ARBA" id="ARBA00022679"/>
    </source>
</evidence>
<evidence type="ECO:0000256" key="8">
    <source>
        <dbReference type="SAM" id="Phobius"/>
    </source>
</evidence>
<reference evidence="10" key="1">
    <citation type="journal article" date="2012" name="PLoS ONE">
        <title>Functional metagenomics unveils a multifunctional glycosyl hydrolase from the family 43 catalysing the breakdown of plant polymers in the calf rumen.</title>
        <authorList>
            <person name="Ferrer M."/>
            <person name="Ghazi A."/>
            <person name="Beloqui A."/>
            <person name="Vieites J.M."/>
            <person name="Lopez-Cortes N."/>
            <person name="Marin-Navarro J."/>
            <person name="Nechitaylo T.Y."/>
            <person name="Guazzaroni M.E."/>
            <person name="Polaina J."/>
            <person name="Waliczek A."/>
            <person name="Chernikova T.N."/>
            <person name="Reva O.N."/>
            <person name="Golyshina O.V."/>
            <person name="Golyshin P.N."/>
        </authorList>
    </citation>
    <scope>NUCLEOTIDE SEQUENCE</scope>
</reference>
<name>I6YTE7_9BACT</name>
<dbReference type="Pfam" id="PF02518">
    <property type="entry name" value="HATPase_c"/>
    <property type="match status" value="1"/>
</dbReference>
<evidence type="ECO:0000256" key="3">
    <source>
        <dbReference type="ARBA" id="ARBA00022553"/>
    </source>
</evidence>
<dbReference type="PANTHER" id="PTHR45453:SF1">
    <property type="entry name" value="PHOSPHATE REGULON SENSOR PROTEIN PHOR"/>
    <property type="match status" value="1"/>
</dbReference>
<keyword evidence="6" id="KW-0902">Two-component regulatory system</keyword>
<dbReference type="GO" id="GO:0016036">
    <property type="term" value="P:cellular response to phosphate starvation"/>
    <property type="evidence" value="ECO:0007669"/>
    <property type="project" value="TreeGrafter"/>
</dbReference>
<feature type="non-terminal residue" evidence="10">
    <location>
        <position position="1"/>
    </location>
</feature>